<feature type="compositionally biased region" description="Basic and acidic residues" evidence="1">
    <location>
        <begin position="52"/>
        <end position="67"/>
    </location>
</feature>
<dbReference type="OrthoDB" id="529205at2759"/>
<evidence type="ECO:0000313" key="3">
    <source>
        <dbReference type="Proteomes" id="UP000054007"/>
    </source>
</evidence>
<dbReference type="Proteomes" id="UP000054007">
    <property type="component" value="Unassembled WGS sequence"/>
</dbReference>
<dbReference type="AlphaFoldDB" id="A0A0D7BSG0"/>
<organism evidence="2 3">
    <name type="scientific">Cylindrobasidium torrendii FP15055 ss-10</name>
    <dbReference type="NCBI Taxonomy" id="1314674"/>
    <lineage>
        <taxon>Eukaryota</taxon>
        <taxon>Fungi</taxon>
        <taxon>Dikarya</taxon>
        <taxon>Basidiomycota</taxon>
        <taxon>Agaricomycotina</taxon>
        <taxon>Agaricomycetes</taxon>
        <taxon>Agaricomycetidae</taxon>
        <taxon>Agaricales</taxon>
        <taxon>Marasmiineae</taxon>
        <taxon>Physalacriaceae</taxon>
        <taxon>Cylindrobasidium</taxon>
    </lineage>
</organism>
<evidence type="ECO:0000256" key="1">
    <source>
        <dbReference type="SAM" id="MobiDB-lite"/>
    </source>
</evidence>
<feature type="region of interest" description="Disordered" evidence="1">
    <location>
        <begin position="1"/>
        <end position="109"/>
    </location>
</feature>
<protein>
    <submittedName>
        <fullName evidence="2">Uncharacterized protein</fullName>
    </submittedName>
</protein>
<reference evidence="2 3" key="1">
    <citation type="journal article" date="2015" name="Fungal Genet. Biol.">
        <title>Evolution of novel wood decay mechanisms in Agaricales revealed by the genome sequences of Fistulina hepatica and Cylindrobasidium torrendii.</title>
        <authorList>
            <person name="Floudas D."/>
            <person name="Held B.W."/>
            <person name="Riley R."/>
            <person name="Nagy L.G."/>
            <person name="Koehler G."/>
            <person name="Ransdell A.S."/>
            <person name="Younus H."/>
            <person name="Chow J."/>
            <person name="Chiniquy J."/>
            <person name="Lipzen A."/>
            <person name="Tritt A."/>
            <person name="Sun H."/>
            <person name="Haridas S."/>
            <person name="LaButti K."/>
            <person name="Ohm R.A."/>
            <person name="Kues U."/>
            <person name="Blanchette R.A."/>
            <person name="Grigoriev I.V."/>
            <person name="Minto R.E."/>
            <person name="Hibbett D.S."/>
        </authorList>
    </citation>
    <scope>NUCLEOTIDE SEQUENCE [LARGE SCALE GENOMIC DNA]</scope>
    <source>
        <strain evidence="2 3">FP15055 ss-10</strain>
    </source>
</reference>
<name>A0A0D7BSG0_9AGAR</name>
<dbReference type="EMBL" id="KN880442">
    <property type="protein sequence ID" value="KIY72546.1"/>
    <property type="molecule type" value="Genomic_DNA"/>
</dbReference>
<feature type="compositionally biased region" description="Basic and acidic residues" evidence="1">
    <location>
        <begin position="94"/>
        <end position="109"/>
    </location>
</feature>
<proteinExistence type="predicted"/>
<accession>A0A0D7BSG0</accession>
<evidence type="ECO:0000313" key="2">
    <source>
        <dbReference type="EMBL" id="KIY72546.1"/>
    </source>
</evidence>
<keyword evidence="3" id="KW-1185">Reference proteome</keyword>
<gene>
    <name evidence="2" type="ORF">CYLTODRAFT_486199</name>
</gene>
<sequence>MSLSTALRTVATRSGMRTAGPASARYMSHNSQSAPVEGAPGWSETDSTESEAAVKAEKHGSDAHPQDLQRTTVRHIHREKHEAHLNSDANQEAAFDKEDLKGPLEGKGR</sequence>